<evidence type="ECO:0000313" key="2">
    <source>
        <dbReference type="EMBL" id="KAE8975992.1"/>
    </source>
</evidence>
<evidence type="ECO:0000313" key="5">
    <source>
        <dbReference type="Proteomes" id="UP000434957"/>
    </source>
</evidence>
<reference evidence="4 6" key="1">
    <citation type="submission" date="2018-09" db="EMBL/GenBank/DDBJ databases">
        <title>Genomic investigation of the strawberry pathogen Phytophthora fragariae indicates pathogenicity is determined by transcriptional variation in three key races.</title>
        <authorList>
            <person name="Adams T.M."/>
            <person name="Armitage A.D."/>
            <person name="Sobczyk M.K."/>
            <person name="Bates H.J."/>
            <person name="Dunwell J.M."/>
            <person name="Nellist C.F."/>
            <person name="Harrison R.J."/>
        </authorList>
    </citation>
    <scope>NUCLEOTIDE SEQUENCE [LARGE SCALE GENOMIC DNA]</scope>
    <source>
        <strain evidence="2 4">SCRP249</strain>
        <strain evidence="1 6">SCRP324</strain>
        <strain evidence="3 5">SCRP333</strain>
    </source>
</reference>
<proteinExistence type="predicted"/>
<evidence type="ECO:0000313" key="1">
    <source>
        <dbReference type="EMBL" id="KAE8971312.1"/>
    </source>
</evidence>
<protein>
    <submittedName>
        <fullName evidence="1">Uncharacterized protein</fullName>
    </submittedName>
</protein>
<dbReference type="AlphaFoldDB" id="A0A6A3HQT5"/>
<evidence type="ECO:0000313" key="3">
    <source>
        <dbReference type="EMBL" id="KAE9280404.1"/>
    </source>
</evidence>
<dbReference type="EMBL" id="QXFV01003524">
    <property type="protein sequence ID" value="KAE8975992.1"/>
    <property type="molecule type" value="Genomic_DNA"/>
</dbReference>
<name>A0A6A3HQT5_9STRA</name>
<evidence type="ECO:0000313" key="6">
    <source>
        <dbReference type="Proteomes" id="UP000435112"/>
    </source>
</evidence>
<dbReference type="EMBL" id="QXFU01004003">
    <property type="protein sequence ID" value="KAE8971312.1"/>
    <property type="molecule type" value="Genomic_DNA"/>
</dbReference>
<sequence>MGMVIEILATLKKVDNVEDITVILCVDGLHHLVNDGTKTCDFNRVMSTICGFLSSSRAFAVCVCSATAQTPVDLALSVSPQKRVYLSPPALCGEEVLKPRTRLEKLLVDDMGGHGRALETLGNMLRQYTKDELEQTDPVRVLGQVCNELQNQYGKMLSSPFFRDAATRRAVLAAILSHRRYGVFDCVVPDMTVDQLRSFGMFRLTRDGTLECAFVIFLMLLRTLPETSDDVANFDEHLTRIMLGWPRFEEFVAFYRRVKSMVYCGTPVKLSTFHSGARFDPVHGILINELQPRTVVESTTQQVSRSGSGDSTRHGVVDVSEMGSIVVSGASTSAGGIFTRIQLTTGKKEIVCNEVIRCNSMQNNQKMDKTRYEEERANAVNVNTDVLLLITSSDDVAEPFDLPERCGLVSKGEFDRYFGPFASRGHRSLQEPPNINTHELRLVERVGDATADKVIDERRKRRFPSHEDAVSRLIPANKKRKTAEVLHALHCDGEDAEIA</sequence>
<dbReference type="Proteomes" id="UP000435112">
    <property type="component" value="Unassembled WGS sequence"/>
</dbReference>
<dbReference type="OrthoDB" id="123702at2759"/>
<accession>A0A6A3HQT5</accession>
<organism evidence="1 6">
    <name type="scientific">Phytophthora rubi</name>
    <dbReference type="NCBI Taxonomy" id="129364"/>
    <lineage>
        <taxon>Eukaryota</taxon>
        <taxon>Sar</taxon>
        <taxon>Stramenopiles</taxon>
        <taxon>Oomycota</taxon>
        <taxon>Peronosporomycetes</taxon>
        <taxon>Peronosporales</taxon>
        <taxon>Peronosporaceae</taxon>
        <taxon>Phytophthora</taxon>
    </lineage>
</organism>
<dbReference type="Proteomes" id="UP000434957">
    <property type="component" value="Unassembled WGS sequence"/>
</dbReference>
<dbReference type="SUPFAM" id="SSF160975">
    <property type="entry name" value="AF1531-like"/>
    <property type="match status" value="1"/>
</dbReference>
<keyword evidence="5" id="KW-1185">Reference proteome</keyword>
<dbReference type="Proteomes" id="UP000429607">
    <property type="component" value="Unassembled WGS sequence"/>
</dbReference>
<comment type="caution">
    <text evidence="1">The sequence shown here is derived from an EMBL/GenBank/DDBJ whole genome shotgun (WGS) entry which is preliminary data.</text>
</comment>
<gene>
    <name evidence="2" type="ORF">PR001_g25548</name>
    <name evidence="1" type="ORF">PR002_g26868</name>
    <name evidence="3" type="ORF">PR003_g27971</name>
</gene>
<evidence type="ECO:0000313" key="4">
    <source>
        <dbReference type="Proteomes" id="UP000429607"/>
    </source>
</evidence>
<dbReference type="EMBL" id="QXFT01004080">
    <property type="protein sequence ID" value="KAE9280404.1"/>
    <property type="molecule type" value="Genomic_DNA"/>
</dbReference>